<reference evidence="1 2" key="1">
    <citation type="submission" date="2020-04" db="EMBL/GenBank/DDBJ databases">
        <authorList>
            <person name="Alioto T."/>
            <person name="Alioto T."/>
            <person name="Gomez Garrido J."/>
        </authorList>
    </citation>
    <scope>NUCLEOTIDE SEQUENCE [LARGE SCALE GENOMIC DNA]</scope>
</reference>
<dbReference type="Proteomes" id="UP000494165">
    <property type="component" value="Unassembled WGS sequence"/>
</dbReference>
<gene>
    <name evidence="1" type="ORF">CLODIP_2_CD10319</name>
</gene>
<name>A0A8S1DTA5_9INSE</name>
<organism evidence="1 2">
    <name type="scientific">Cloeon dipterum</name>
    <dbReference type="NCBI Taxonomy" id="197152"/>
    <lineage>
        <taxon>Eukaryota</taxon>
        <taxon>Metazoa</taxon>
        <taxon>Ecdysozoa</taxon>
        <taxon>Arthropoda</taxon>
        <taxon>Hexapoda</taxon>
        <taxon>Insecta</taxon>
        <taxon>Pterygota</taxon>
        <taxon>Palaeoptera</taxon>
        <taxon>Ephemeroptera</taxon>
        <taxon>Pisciforma</taxon>
        <taxon>Baetidae</taxon>
        <taxon>Cloeon</taxon>
    </lineage>
</organism>
<accession>A0A8S1DTA5</accession>
<comment type="caution">
    <text evidence="1">The sequence shown here is derived from an EMBL/GenBank/DDBJ whole genome shotgun (WGS) entry which is preliminary data.</text>
</comment>
<dbReference type="AlphaFoldDB" id="A0A8S1DTA5"/>
<proteinExistence type="predicted"/>
<protein>
    <submittedName>
        <fullName evidence="1">Uncharacterized protein</fullName>
    </submittedName>
</protein>
<evidence type="ECO:0000313" key="1">
    <source>
        <dbReference type="EMBL" id="CAB3384051.1"/>
    </source>
</evidence>
<keyword evidence="2" id="KW-1185">Reference proteome</keyword>
<dbReference type="EMBL" id="CADEPI010000334">
    <property type="protein sequence ID" value="CAB3384051.1"/>
    <property type="molecule type" value="Genomic_DNA"/>
</dbReference>
<sequence>MSLNVRLTEYISLSSYILTKIYDVGQSLFGTLSSLSTKGKQLPLKPQAPNDSKGFDQRCVLCSTVFNGRANIPPLTLQEAMLVPAMCPFHFNMRQRRIYSRLPQDPRRICSMCTAVLRIFQRSCYFTSYGRDNSSAKPVIMSLNVRLTQYISLNSYILTKIYDVGQSMFEAVTKTSCCLTKIQQLPPEPQESDDDVGFDQRCGFCSTVFYGKDNIPPLTLREAKLYQRWCYFTYC</sequence>
<evidence type="ECO:0000313" key="2">
    <source>
        <dbReference type="Proteomes" id="UP000494165"/>
    </source>
</evidence>